<dbReference type="CDD" id="cd06581">
    <property type="entry name" value="TM_PBP1_LivM_like"/>
    <property type="match status" value="1"/>
</dbReference>
<keyword evidence="4 6" id="KW-1133">Transmembrane helix</keyword>
<sequence>MTSPSFTKAAGLHLLVIMSLFVLQFVLPAYHHLAIARIMVLAVFAMGYNLLFGYAGLLSLGHALFFAAGLYGAGLTAYHLGWSVPAAFVAGTGSGFLASLLVGLISLRTSGVAFMIVTMMFAQVAYLASLYFTTYTRGDEGLVMPDAARRFELFGASFDLTDPTVRYNIALALLTLTTVVIFAIVRGTTGRTLIAIRENEPRTLMLGYDTFRIKLKALVISGTLSAMAGSAYALLFAYVGSSFASIQYSIDALLFTLLGGAGTVLGPLLGTVAMFYMIDIASEYTAAYLLVTGLALIALVLFFPKGIVGTIRERWVSWLP</sequence>
<geneLocation type="plasmid" evidence="7 8">
    <name>pRgalR602c</name>
</geneLocation>
<comment type="subcellular location">
    <subcellularLocation>
        <location evidence="1">Cell membrane</location>
        <topology evidence="1">Multi-pass membrane protein</topology>
    </subcellularLocation>
</comment>
<dbReference type="RefSeq" id="WP_040116271.1">
    <property type="nucleotide sequence ID" value="NZ_CP006880.1"/>
</dbReference>
<dbReference type="GO" id="GO:0015658">
    <property type="term" value="F:branched-chain amino acid transmembrane transporter activity"/>
    <property type="evidence" value="ECO:0007669"/>
    <property type="project" value="InterPro"/>
</dbReference>
<proteinExistence type="predicted"/>
<dbReference type="PANTHER" id="PTHR30482:SF17">
    <property type="entry name" value="ABC TRANSPORTER ATP-BINDING PROTEIN"/>
    <property type="match status" value="1"/>
</dbReference>
<accession>A0A0B4XDY6</accession>
<dbReference type="AlphaFoldDB" id="A0A0B4XDY6"/>
<dbReference type="HOGENOM" id="CLU_031365_0_1_5"/>
<evidence type="ECO:0000256" key="6">
    <source>
        <dbReference type="SAM" id="Phobius"/>
    </source>
</evidence>
<dbReference type="EMBL" id="CP006880">
    <property type="protein sequence ID" value="AJD46249.1"/>
    <property type="molecule type" value="Genomic_DNA"/>
</dbReference>
<evidence type="ECO:0000313" key="8">
    <source>
        <dbReference type="Proteomes" id="UP000031368"/>
    </source>
</evidence>
<evidence type="ECO:0000256" key="2">
    <source>
        <dbReference type="ARBA" id="ARBA00022475"/>
    </source>
</evidence>
<keyword evidence="2" id="KW-1003">Cell membrane</keyword>
<feature type="transmembrane region" description="Helical" evidence="6">
    <location>
        <begin position="252"/>
        <end position="278"/>
    </location>
</feature>
<feature type="transmembrane region" description="Helical" evidence="6">
    <location>
        <begin position="169"/>
        <end position="196"/>
    </location>
</feature>
<feature type="transmembrane region" description="Helical" evidence="6">
    <location>
        <begin position="86"/>
        <end position="105"/>
    </location>
</feature>
<reference evidence="7 8" key="1">
    <citation type="submission" date="2013-11" db="EMBL/GenBank/DDBJ databases">
        <title>Complete genome sequence of Rhizobium gallicum bv. gallicum R602.</title>
        <authorList>
            <person name="Bustos P."/>
            <person name="Santamaria R.I."/>
            <person name="Lozano L."/>
            <person name="Acosta J.L."/>
            <person name="Ormeno-Orrillo E."/>
            <person name="Rogel M.A."/>
            <person name="Romero D."/>
            <person name="Cevallos M.A."/>
            <person name="Martinez-Romero E."/>
            <person name="Gonzalez V."/>
        </authorList>
    </citation>
    <scope>NUCLEOTIDE SEQUENCE [LARGE SCALE GENOMIC DNA]</scope>
    <source>
        <strain evidence="7 8">R602</strain>
        <plasmid evidence="7 8">pRgalR602c</plasmid>
    </source>
</reference>
<evidence type="ECO:0000256" key="3">
    <source>
        <dbReference type="ARBA" id="ARBA00022692"/>
    </source>
</evidence>
<keyword evidence="5 6" id="KW-0472">Membrane</keyword>
<dbReference type="PANTHER" id="PTHR30482">
    <property type="entry name" value="HIGH-AFFINITY BRANCHED-CHAIN AMINO ACID TRANSPORT SYSTEM PERMEASE"/>
    <property type="match status" value="1"/>
</dbReference>
<name>A0A0B4XDY6_9HYPH</name>
<dbReference type="KEGG" id="rga:RGR602_PC02230"/>
<organism evidence="7 8">
    <name type="scientific">Rhizobium gallicum bv. gallicum R602sp</name>
    <dbReference type="NCBI Taxonomy" id="1041138"/>
    <lineage>
        <taxon>Bacteria</taxon>
        <taxon>Pseudomonadati</taxon>
        <taxon>Pseudomonadota</taxon>
        <taxon>Alphaproteobacteria</taxon>
        <taxon>Hyphomicrobiales</taxon>
        <taxon>Rhizobiaceae</taxon>
        <taxon>Rhizobium/Agrobacterium group</taxon>
        <taxon>Rhizobium</taxon>
    </lineage>
</organism>
<dbReference type="GO" id="GO:0005886">
    <property type="term" value="C:plasma membrane"/>
    <property type="evidence" value="ECO:0007669"/>
    <property type="project" value="UniProtKB-SubCell"/>
</dbReference>
<evidence type="ECO:0000256" key="1">
    <source>
        <dbReference type="ARBA" id="ARBA00004651"/>
    </source>
</evidence>
<keyword evidence="3 6" id="KW-0812">Transmembrane</keyword>
<gene>
    <name evidence="7" type="ORF">RGR602_PC02230</name>
</gene>
<feature type="transmembrane region" description="Helical" evidence="6">
    <location>
        <begin position="12"/>
        <end position="30"/>
    </location>
</feature>
<evidence type="ECO:0000313" key="7">
    <source>
        <dbReference type="EMBL" id="AJD46249.1"/>
    </source>
</evidence>
<evidence type="ECO:0000256" key="5">
    <source>
        <dbReference type="ARBA" id="ARBA00023136"/>
    </source>
</evidence>
<feature type="transmembrane region" description="Helical" evidence="6">
    <location>
        <begin position="112"/>
        <end position="132"/>
    </location>
</feature>
<keyword evidence="7" id="KW-0614">Plasmid</keyword>
<evidence type="ECO:0000256" key="4">
    <source>
        <dbReference type="ARBA" id="ARBA00022989"/>
    </source>
</evidence>
<dbReference type="Pfam" id="PF02653">
    <property type="entry name" value="BPD_transp_2"/>
    <property type="match status" value="1"/>
</dbReference>
<dbReference type="Proteomes" id="UP000031368">
    <property type="component" value="Plasmid pRgalR602c"/>
</dbReference>
<dbReference type="InterPro" id="IPR001851">
    <property type="entry name" value="ABC_transp_permease"/>
</dbReference>
<keyword evidence="8" id="KW-1185">Reference proteome</keyword>
<feature type="transmembrane region" description="Helical" evidence="6">
    <location>
        <begin position="217"/>
        <end position="240"/>
    </location>
</feature>
<dbReference type="InterPro" id="IPR043428">
    <property type="entry name" value="LivM-like"/>
</dbReference>
<feature type="transmembrane region" description="Helical" evidence="6">
    <location>
        <begin position="285"/>
        <end position="303"/>
    </location>
</feature>
<protein>
    <submittedName>
        <fullName evidence="7">Branched-chain amino acid ABC transporter permease protein</fullName>
    </submittedName>
</protein>